<reference evidence="1" key="1">
    <citation type="submission" date="2018-05" db="EMBL/GenBank/DDBJ databases">
        <authorList>
            <person name="Lanie J.A."/>
            <person name="Ng W.-L."/>
            <person name="Kazmierczak K.M."/>
            <person name="Andrzejewski T.M."/>
            <person name="Davidsen T.M."/>
            <person name="Wayne K.J."/>
            <person name="Tettelin H."/>
            <person name="Glass J.I."/>
            <person name="Rusch D."/>
            <person name="Podicherti R."/>
            <person name="Tsui H.-C.T."/>
            <person name="Winkler M.E."/>
        </authorList>
    </citation>
    <scope>NUCLEOTIDE SEQUENCE</scope>
</reference>
<protein>
    <submittedName>
        <fullName evidence="1">Uncharacterized protein</fullName>
    </submittedName>
</protein>
<accession>A0A381T3B9</accession>
<feature type="non-terminal residue" evidence="1">
    <location>
        <position position="61"/>
    </location>
</feature>
<organism evidence="1">
    <name type="scientific">marine metagenome</name>
    <dbReference type="NCBI Taxonomy" id="408172"/>
    <lineage>
        <taxon>unclassified sequences</taxon>
        <taxon>metagenomes</taxon>
        <taxon>ecological metagenomes</taxon>
    </lineage>
</organism>
<name>A0A381T3B9_9ZZZZ</name>
<evidence type="ECO:0000313" key="1">
    <source>
        <dbReference type="EMBL" id="SVA08183.1"/>
    </source>
</evidence>
<sequence length="61" mass="6842">MIPRFRALACQTIVRPITEDVMTRQEGRAIIKDNLDAALNLMWKGLGNNLGAVKLVTFPEM</sequence>
<proteinExistence type="predicted"/>
<gene>
    <name evidence="1" type="ORF">METZ01_LOCUS61037</name>
</gene>
<dbReference type="EMBL" id="UINC01003654">
    <property type="protein sequence ID" value="SVA08183.1"/>
    <property type="molecule type" value="Genomic_DNA"/>
</dbReference>
<dbReference type="AlphaFoldDB" id="A0A381T3B9"/>